<dbReference type="EMBL" id="JABAHT010002265">
    <property type="protein sequence ID" value="KAF4647621.1"/>
    <property type="molecule type" value="Genomic_DNA"/>
</dbReference>
<dbReference type="Proteomes" id="UP000570595">
    <property type="component" value="Unassembled WGS sequence"/>
</dbReference>
<accession>A0A7J6KM22</accession>
<evidence type="ECO:0000313" key="2">
    <source>
        <dbReference type="Proteomes" id="UP000570595"/>
    </source>
</evidence>
<evidence type="ECO:0000313" key="1">
    <source>
        <dbReference type="EMBL" id="KAF4647621.1"/>
    </source>
</evidence>
<gene>
    <name evidence="1" type="ORF">FOZ61_003914</name>
</gene>
<protein>
    <submittedName>
        <fullName evidence="1">Uncharacterized protein</fullName>
    </submittedName>
</protein>
<sequence length="141" mass="15232">MPGPSLPIISGPLPSGIQVFAYDVSADTCFVVTDDGDSIMTFQAKSTTFTKSVHCGVVEYEFQNGYASGLKLIGFPRVFASNIKDPMKADAGFGWRSGMTENNICKQGVSLIEDRLRGRTGSFETRLCSEMQELFAGVLDG</sequence>
<name>A0A7J6KM22_PEROL</name>
<comment type="caution">
    <text evidence="1">The sequence shown here is derived from an EMBL/GenBank/DDBJ whole genome shotgun (WGS) entry which is preliminary data.</text>
</comment>
<organism evidence="1 2">
    <name type="scientific">Perkinsus olseni</name>
    <name type="common">Perkinsus atlanticus</name>
    <dbReference type="NCBI Taxonomy" id="32597"/>
    <lineage>
        <taxon>Eukaryota</taxon>
        <taxon>Sar</taxon>
        <taxon>Alveolata</taxon>
        <taxon>Perkinsozoa</taxon>
        <taxon>Perkinsea</taxon>
        <taxon>Perkinsida</taxon>
        <taxon>Perkinsidae</taxon>
        <taxon>Perkinsus</taxon>
    </lineage>
</organism>
<dbReference type="AlphaFoldDB" id="A0A7J6KM22"/>
<reference evidence="1 2" key="1">
    <citation type="submission" date="2020-04" db="EMBL/GenBank/DDBJ databases">
        <title>Perkinsus olseni comparative genomics.</title>
        <authorList>
            <person name="Bogema D.R."/>
        </authorList>
    </citation>
    <scope>NUCLEOTIDE SEQUENCE [LARGE SCALE GENOMIC DNA]</scope>
    <source>
        <strain evidence="1">ATCC PRA-179</strain>
    </source>
</reference>
<proteinExistence type="predicted"/>